<sequence>MTDPHSSRDPSPAALYRTRIGHVRHSPLRNEFQHHSYSWYVDIDDLPRLPIWLRPFAVFRAQDHFSAAEDGPPTLRARVEAFLLEHGVDLAGGRVTALLNARVLGHVFNPISVFWCHDPAGTLRHVIAEVHNTYGGRHAYLLPPTETGPTAVPKQFYVSPFNEIEGYYLVDAPRPGDTAELAISWHRDHKMVFAATLHGRRLPATAMAVARMQLRAPMAPLMGAVQIRLHGIALWLRGLPVIPRSTPTPQNRKVTHR</sequence>
<evidence type="ECO:0000313" key="1">
    <source>
        <dbReference type="EMBL" id="PEG52197.1"/>
    </source>
</evidence>
<proteinExistence type="predicted"/>
<protein>
    <submittedName>
        <fullName evidence="1">DUF1365 domain-containing protein</fullName>
    </submittedName>
</protein>
<reference evidence="1 2" key="1">
    <citation type="submission" date="2017-10" db="EMBL/GenBank/DDBJ databases">
        <title>The new phylogeny of genus Mycobacterium.</title>
        <authorList>
            <person name="Tortoli E."/>
            <person name="Trovato A."/>
            <person name="Cirillo D.M."/>
        </authorList>
    </citation>
    <scope>NUCLEOTIDE SEQUENCE [LARGE SCALE GENOMIC DNA]</scope>
    <source>
        <strain evidence="1 2">IP141170001</strain>
    </source>
</reference>
<dbReference type="PANTHER" id="PTHR33973">
    <property type="entry name" value="OS07G0153300 PROTEIN"/>
    <property type="match status" value="1"/>
</dbReference>
<evidence type="ECO:0000313" key="2">
    <source>
        <dbReference type="Proteomes" id="UP000220340"/>
    </source>
</evidence>
<keyword evidence="2" id="KW-1185">Reference proteome</keyword>
<dbReference type="PANTHER" id="PTHR33973:SF4">
    <property type="entry name" value="OS07G0153300 PROTEIN"/>
    <property type="match status" value="1"/>
</dbReference>
<dbReference type="Pfam" id="PF07103">
    <property type="entry name" value="DUF1365"/>
    <property type="match status" value="1"/>
</dbReference>
<accession>A0A1Q4H4W7</accession>
<dbReference type="EMBL" id="PDCR01000035">
    <property type="protein sequence ID" value="PEG52197.1"/>
    <property type="molecule type" value="Genomic_DNA"/>
</dbReference>
<dbReference type="RefSeq" id="WP_073859465.1">
    <property type="nucleotide sequence ID" value="NZ_BAAATC010000007.1"/>
</dbReference>
<dbReference type="OrthoDB" id="9778801at2"/>
<dbReference type="Proteomes" id="UP000220340">
    <property type="component" value="Unassembled WGS sequence"/>
</dbReference>
<name>A0A1Q4H4W7_9MYCO</name>
<organism evidence="1 2">
    <name type="scientific">Mycolicibacterium diernhoferi</name>
    <dbReference type="NCBI Taxonomy" id="1801"/>
    <lineage>
        <taxon>Bacteria</taxon>
        <taxon>Bacillati</taxon>
        <taxon>Actinomycetota</taxon>
        <taxon>Actinomycetes</taxon>
        <taxon>Mycobacteriales</taxon>
        <taxon>Mycobacteriaceae</taxon>
        <taxon>Mycolicibacterium</taxon>
    </lineage>
</organism>
<dbReference type="InterPro" id="IPR010775">
    <property type="entry name" value="DUF1365"/>
</dbReference>
<comment type="caution">
    <text evidence="1">The sequence shown here is derived from an EMBL/GenBank/DDBJ whole genome shotgun (WGS) entry which is preliminary data.</text>
</comment>
<dbReference type="STRING" id="1801.BRW64_26525"/>
<dbReference type="AlphaFoldDB" id="A0A1Q4H4W7"/>
<gene>
    <name evidence="1" type="ORF">CRI78_22735</name>
</gene>